<keyword evidence="3" id="KW-1185">Reference proteome</keyword>
<evidence type="ECO:0000313" key="2">
    <source>
        <dbReference type="EMBL" id="KNE64270.1"/>
    </source>
</evidence>
<reference evidence="3" key="2">
    <citation type="submission" date="2009-11" db="EMBL/GenBank/DDBJ databases">
        <title>The Genome Sequence of Allomyces macrogynus strain ATCC 38327.</title>
        <authorList>
            <consortium name="The Broad Institute Genome Sequencing Platform"/>
            <person name="Russ C."/>
            <person name="Cuomo C."/>
            <person name="Shea T."/>
            <person name="Young S.K."/>
            <person name="Zeng Q."/>
            <person name="Koehrsen M."/>
            <person name="Haas B."/>
            <person name="Borodovsky M."/>
            <person name="Guigo R."/>
            <person name="Alvarado L."/>
            <person name="Berlin A."/>
            <person name="Borenstein D."/>
            <person name="Chen Z."/>
            <person name="Engels R."/>
            <person name="Freedman E."/>
            <person name="Gellesch M."/>
            <person name="Goldberg J."/>
            <person name="Griggs A."/>
            <person name="Gujja S."/>
            <person name="Heiman D."/>
            <person name="Hepburn T."/>
            <person name="Howarth C."/>
            <person name="Jen D."/>
            <person name="Larson L."/>
            <person name="Lewis B."/>
            <person name="Mehta T."/>
            <person name="Park D."/>
            <person name="Pearson M."/>
            <person name="Roberts A."/>
            <person name="Saif S."/>
            <person name="Shenoy N."/>
            <person name="Sisk P."/>
            <person name="Stolte C."/>
            <person name="Sykes S."/>
            <person name="Walk T."/>
            <person name="White J."/>
            <person name="Yandava C."/>
            <person name="Burger G."/>
            <person name="Gray M.W."/>
            <person name="Holland P.W.H."/>
            <person name="King N."/>
            <person name="Lang F.B.F."/>
            <person name="Roger A.J."/>
            <person name="Ruiz-Trillo I."/>
            <person name="Lander E."/>
            <person name="Nusbaum C."/>
        </authorList>
    </citation>
    <scope>NUCLEOTIDE SEQUENCE [LARGE SCALE GENOMIC DNA]</scope>
    <source>
        <strain evidence="3">ATCC 38327</strain>
    </source>
</reference>
<proteinExistence type="predicted"/>
<feature type="region of interest" description="Disordered" evidence="1">
    <location>
        <begin position="1"/>
        <end position="73"/>
    </location>
</feature>
<dbReference type="EMBL" id="GG745344">
    <property type="protein sequence ID" value="KNE64270.1"/>
    <property type="molecule type" value="Genomic_DNA"/>
</dbReference>
<reference evidence="2 3" key="1">
    <citation type="submission" date="2009-11" db="EMBL/GenBank/DDBJ databases">
        <title>Annotation of Allomyces macrogynus ATCC 38327.</title>
        <authorList>
            <consortium name="The Broad Institute Genome Sequencing Platform"/>
            <person name="Russ C."/>
            <person name="Cuomo C."/>
            <person name="Burger G."/>
            <person name="Gray M.W."/>
            <person name="Holland P.W.H."/>
            <person name="King N."/>
            <person name="Lang F.B.F."/>
            <person name="Roger A.J."/>
            <person name="Ruiz-Trillo I."/>
            <person name="Young S.K."/>
            <person name="Zeng Q."/>
            <person name="Gargeya S."/>
            <person name="Fitzgerald M."/>
            <person name="Haas B."/>
            <person name="Abouelleil A."/>
            <person name="Alvarado L."/>
            <person name="Arachchi H.M."/>
            <person name="Berlin A."/>
            <person name="Chapman S.B."/>
            <person name="Gearin G."/>
            <person name="Goldberg J."/>
            <person name="Griggs A."/>
            <person name="Gujja S."/>
            <person name="Hansen M."/>
            <person name="Heiman D."/>
            <person name="Howarth C."/>
            <person name="Larimer J."/>
            <person name="Lui A."/>
            <person name="MacDonald P.J.P."/>
            <person name="McCowen C."/>
            <person name="Montmayeur A."/>
            <person name="Murphy C."/>
            <person name="Neiman D."/>
            <person name="Pearson M."/>
            <person name="Priest M."/>
            <person name="Roberts A."/>
            <person name="Saif S."/>
            <person name="Shea T."/>
            <person name="Sisk P."/>
            <person name="Stolte C."/>
            <person name="Sykes S."/>
            <person name="Wortman J."/>
            <person name="Nusbaum C."/>
            <person name="Birren B."/>
        </authorList>
    </citation>
    <scope>NUCLEOTIDE SEQUENCE [LARGE SCALE GENOMIC DNA]</scope>
    <source>
        <strain evidence="2 3">ATCC 38327</strain>
    </source>
</reference>
<feature type="compositionally biased region" description="Low complexity" evidence="1">
    <location>
        <begin position="13"/>
        <end position="42"/>
    </location>
</feature>
<gene>
    <name evidence="2" type="ORF">AMAG_09302</name>
</gene>
<dbReference type="AlphaFoldDB" id="A0A0L0SPH0"/>
<accession>A0A0L0SPH0</accession>
<organism evidence="2 3">
    <name type="scientific">Allomyces macrogynus (strain ATCC 38327)</name>
    <name type="common">Allomyces javanicus var. macrogynus</name>
    <dbReference type="NCBI Taxonomy" id="578462"/>
    <lineage>
        <taxon>Eukaryota</taxon>
        <taxon>Fungi</taxon>
        <taxon>Fungi incertae sedis</taxon>
        <taxon>Blastocladiomycota</taxon>
        <taxon>Blastocladiomycetes</taxon>
        <taxon>Blastocladiales</taxon>
        <taxon>Blastocladiaceae</taxon>
        <taxon>Allomyces</taxon>
    </lineage>
</organism>
<protein>
    <submittedName>
        <fullName evidence="2">Uncharacterized protein</fullName>
    </submittedName>
</protein>
<dbReference type="OrthoDB" id="5585849at2759"/>
<feature type="compositionally biased region" description="Polar residues" evidence="1">
    <location>
        <begin position="218"/>
        <end position="227"/>
    </location>
</feature>
<dbReference type="Proteomes" id="UP000054350">
    <property type="component" value="Unassembled WGS sequence"/>
</dbReference>
<sequence length="468" mass="48921">MAGFSLIASVRPTTGTTTSSTGQADTSGTSSPRHSSSRRQPSLEPLHFDAASSDNSARLARDHASPVAPSSPSGWLSNRRIGHFFAALAATAGFNSNASQLAAKDASRKRQDVTASNESLASFRADVDPLRSPTAMATEFGSVTPYSLPDRDGASPSKLRPAGEPLISASLFLGATRAPVGLAVRPQGILLASIFSNPQHRMLASRAVAPQQPPPMSPLSTAQSIQLGSPHGSLGHLAPMGGRARHASDNLDAPFLVSAHSVRHAPLKGSSETLGRSSVYSSCNSVRTPLQGGSSHAVSTIGTSDPRLYESACSFTTPTPSLALLRSVSDDHIVSDDWAAKTADLIRTLDDLVHEIRGTLTDMHAALDDEVADQLHFGERLLVFRTNLHSLLEWEVDSTETAVAYLSRRTQGLSASLASSQATSTSMSRDGSLAAGAMQDRSVAGLGRVTDMGPFHPAPALVALTGLP</sequence>
<evidence type="ECO:0000256" key="1">
    <source>
        <dbReference type="SAM" id="MobiDB-lite"/>
    </source>
</evidence>
<feature type="region of interest" description="Disordered" evidence="1">
    <location>
        <begin position="208"/>
        <end position="245"/>
    </location>
</feature>
<name>A0A0L0SPH0_ALLM3</name>
<evidence type="ECO:0000313" key="3">
    <source>
        <dbReference type="Proteomes" id="UP000054350"/>
    </source>
</evidence>
<dbReference type="VEuPathDB" id="FungiDB:AMAG_09302"/>